<proteinExistence type="predicted"/>
<evidence type="ECO:0000313" key="2">
    <source>
        <dbReference type="EMBL" id="CAI38061.1"/>
    </source>
</evidence>
<dbReference type="PATRIC" id="fig|306537.10.peg.1906"/>
<dbReference type="KEGG" id="cjk:jk1880"/>
<sequence length="129" mass="14983">MLEAMGRLVLLILIIVTIVLLWKAFGPQTWGNGSPLRRKGVNNKQEGLRHKGPDDDPDFLWNIEKERFKKRRAQEAKDAEEAERKRRQELREQQQREARGDKRSENTRDEQRPNGPENSDGPDAPKDGE</sequence>
<evidence type="ECO:0000256" key="1">
    <source>
        <dbReference type="SAM" id="MobiDB-lite"/>
    </source>
</evidence>
<dbReference type="AlphaFoldDB" id="Q4JSZ6"/>
<dbReference type="STRING" id="306537.jk1880"/>
<evidence type="ECO:0000313" key="3">
    <source>
        <dbReference type="Proteomes" id="UP000000545"/>
    </source>
</evidence>
<gene>
    <name evidence="2" type="ordered locus">jk1880</name>
</gene>
<organism evidence="2 3">
    <name type="scientific">Corynebacterium jeikeium (strain K411)</name>
    <dbReference type="NCBI Taxonomy" id="306537"/>
    <lineage>
        <taxon>Bacteria</taxon>
        <taxon>Bacillati</taxon>
        <taxon>Actinomycetota</taxon>
        <taxon>Actinomycetes</taxon>
        <taxon>Mycobacteriales</taxon>
        <taxon>Corynebacteriaceae</taxon>
        <taxon>Corynebacterium</taxon>
    </lineage>
</organism>
<dbReference type="EMBL" id="CR931997">
    <property type="protein sequence ID" value="CAI38061.1"/>
    <property type="molecule type" value="Genomic_DNA"/>
</dbReference>
<feature type="compositionally biased region" description="Basic and acidic residues" evidence="1">
    <location>
        <begin position="63"/>
        <end position="112"/>
    </location>
</feature>
<dbReference type="OrthoDB" id="3578910at2"/>
<reference evidence="2 3" key="1">
    <citation type="journal article" date="2005" name="J. Bacteriol.">
        <title>Complete genome sequence and analysis of the multiresistant nosocomial pathogen Corynebacterium jeikeium K411, a lipid-requiring bacterium of the human skin flora.</title>
        <authorList>
            <person name="Tauch A."/>
            <person name="Kaiser O."/>
            <person name="Hain T."/>
            <person name="Goesmann A."/>
            <person name="Weisshaar B."/>
            <person name="Albersmeier A."/>
            <person name="Bekel T."/>
            <person name="Bischoff N."/>
            <person name="Brune I."/>
            <person name="Chakraborty T."/>
            <person name="Kalinowski J."/>
            <person name="Meyer F."/>
            <person name="Rupp O."/>
            <person name="Schneiker S."/>
            <person name="Viehoever P."/>
            <person name="Puehler A."/>
        </authorList>
    </citation>
    <scope>NUCLEOTIDE SEQUENCE [LARGE SCALE GENOMIC DNA]</scope>
    <source>
        <strain evidence="2 3">K411</strain>
    </source>
</reference>
<dbReference type="HOGENOM" id="CLU_142124_0_0_11"/>
<accession>Q4JSZ6</accession>
<protein>
    <submittedName>
        <fullName evidence="2">Uncharacterized protein</fullName>
    </submittedName>
</protein>
<dbReference type="Proteomes" id="UP000000545">
    <property type="component" value="Chromosome"/>
</dbReference>
<dbReference type="eggNOG" id="ENOG5031QJ7">
    <property type="taxonomic scope" value="Bacteria"/>
</dbReference>
<name>Q4JSZ6_CORJK</name>
<feature type="region of interest" description="Disordered" evidence="1">
    <location>
        <begin position="27"/>
        <end position="129"/>
    </location>
</feature>
<keyword evidence="3" id="KW-1185">Reference proteome</keyword>